<dbReference type="EMBL" id="BSOP01000007">
    <property type="protein sequence ID" value="GLR49889.1"/>
    <property type="molecule type" value="Genomic_DNA"/>
</dbReference>
<evidence type="ECO:0008006" key="4">
    <source>
        <dbReference type="Google" id="ProtNLM"/>
    </source>
</evidence>
<organism evidence="2 3">
    <name type="scientific">Shinella yambaruensis</name>
    <dbReference type="NCBI Taxonomy" id="415996"/>
    <lineage>
        <taxon>Bacteria</taxon>
        <taxon>Pseudomonadati</taxon>
        <taxon>Pseudomonadota</taxon>
        <taxon>Alphaproteobacteria</taxon>
        <taxon>Hyphomicrobiales</taxon>
        <taxon>Rhizobiaceae</taxon>
        <taxon>Shinella</taxon>
    </lineage>
</organism>
<proteinExistence type="predicted"/>
<feature type="region of interest" description="Disordered" evidence="1">
    <location>
        <begin position="142"/>
        <end position="164"/>
    </location>
</feature>
<sequence>MAQFPAFPLWTDAYLADTGHLTTIEHGAYMLLLMTMWRSGGSLPNDDKQLARYARMTAAQWARIKPTMMPFFRASPDSITQGRLTDELVAVRQKRAKQSDNARAKWRKNRDIRHADAYATDPHSHIPNGCHLDASQTLNLKEEDKSSSLLSETGSDRQRKSKSPARYSEAFEAFWEVYPRTPNMSKSKAMDGWKKLTEDERTACHRAVPAYKAFLASKPDHPTMHATTFINERRFEGFVASGDPTSTAVDDARWMTRLNYARTSRIWDFARWGPCPGSDGCLVPASLLQAGDGDGWTKYEVAA</sequence>
<gene>
    <name evidence="2" type="ORF">GCM10007923_10940</name>
</gene>
<comment type="caution">
    <text evidence="2">The sequence shown here is derived from an EMBL/GenBank/DDBJ whole genome shotgun (WGS) entry which is preliminary data.</text>
</comment>
<dbReference type="Proteomes" id="UP001156702">
    <property type="component" value="Unassembled WGS sequence"/>
</dbReference>
<keyword evidence="3" id="KW-1185">Reference proteome</keyword>
<dbReference type="Pfam" id="PF07120">
    <property type="entry name" value="DUF1376"/>
    <property type="match status" value="1"/>
</dbReference>
<name>A0ABQ5ZAS4_9HYPH</name>
<protein>
    <recommendedName>
        <fullName evidence="4">DUF1376 domain-containing protein</fullName>
    </recommendedName>
</protein>
<accession>A0ABQ5ZAS4</accession>
<reference evidence="3" key="1">
    <citation type="journal article" date="2019" name="Int. J. Syst. Evol. Microbiol.">
        <title>The Global Catalogue of Microorganisms (GCM) 10K type strain sequencing project: providing services to taxonomists for standard genome sequencing and annotation.</title>
        <authorList>
            <consortium name="The Broad Institute Genomics Platform"/>
            <consortium name="The Broad Institute Genome Sequencing Center for Infectious Disease"/>
            <person name="Wu L."/>
            <person name="Ma J."/>
        </authorList>
    </citation>
    <scope>NUCLEOTIDE SEQUENCE [LARGE SCALE GENOMIC DNA]</scope>
    <source>
        <strain evidence="3">NBRC 102122</strain>
    </source>
</reference>
<evidence type="ECO:0000256" key="1">
    <source>
        <dbReference type="SAM" id="MobiDB-lite"/>
    </source>
</evidence>
<evidence type="ECO:0000313" key="2">
    <source>
        <dbReference type="EMBL" id="GLR49889.1"/>
    </source>
</evidence>
<evidence type="ECO:0000313" key="3">
    <source>
        <dbReference type="Proteomes" id="UP001156702"/>
    </source>
</evidence>
<dbReference type="InterPro" id="IPR010781">
    <property type="entry name" value="DUF1376"/>
</dbReference>
<dbReference type="RefSeq" id="WP_244770050.1">
    <property type="nucleotide sequence ID" value="NZ_BSOP01000007.1"/>
</dbReference>